<name>A0ABP7Q8Z1_9ACTN</name>
<evidence type="ECO:0000313" key="4">
    <source>
        <dbReference type="Proteomes" id="UP001500034"/>
    </source>
</evidence>
<sequence length="252" mass="26988">MRAAAGRGEGRREPGEDLLFRLTETLCGLSCMEDQAGRAFFASVLSDHLELRVELRGTKRREDVIALVRAALGVPSGERQLVTVVRVFEGESIATGIEHLLVEAGTTHPPPAPPGPLTTRDLRSALALLEAVEEQLPGTGLGRWRFPWTTSIPIGTSTNPSLPNGSTPTRPPPGRRRSTTHWAFSAGGRPAKSTKPGDPATALDGYAEDLARDPADPQALSGWIVARAVLDPGRSTRRPLARPELLRPRPGG</sequence>
<comment type="caution">
    <text evidence="3">The sequence shown here is derived from an EMBL/GenBank/DDBJ whole genome shotgun (WGS) entry which is preliminary data.</text>
</comment>
<feature type="region of interest" description="Disordered" evidence="1">
    <location>
        <begin position="152"/>
        <end position="218"/>
    </location>
</feature>
<dbReference type="InterPro" id="IPR045431">
    <property type="entry name" value="EAD2"/>
</dbReference>
<dbReference type="Proteomes" id="UP001500034">
    <property type="component" value="Unassembled WGS sequence"/>
</dbReference>
<proteinExistence type="predicted"/>
<accession>A0ABP7Q8Z1</accession>
<evidence type="ECO:0000313" key="3">
    <source>
        <dbReference type="EMBL" id="GAA3978637.1"/>
    </source>
</evidence>
<dbReference type="Pfam" id="PF19956">
    <property type="entry name" value="EAD2"/>
    <property type="match status" value="1"/>
</dbReference>
<feature type="region of interest" description="Disordered" evidence="1">
    <location>
        <begin position="231"/>
        <end position="252"/>
    </location>
</feature>
<dbReference type="RefSeq" id="WP_345592687.1">
    <property type="nucleotide sequence ID" value="NZ_BAABCQ010000050.1"/>
</dbReference>
<evidence type="ECO:0000256" key="1">
    <source>
        <dbReference type="SAM" id="MobiDB-lite"/>
    </source>
</evidence>
<evidence type="ECO:0000259" key="2">
    <source>
        <dbReference type="Pfam" id="PF19956"/>
    </source>
</evidence>
<dbReference type="EMBL" id="BAABCQ010000050">
    <property type="protein sequence ID" value="GAA3978637.1"/>
    <property type="molecule type" value="Genomic_DNA"/>
</dbReference>
<organism evidence="3 4">
    <name type="scientific">Streptomyces marokkonensis</name>
    <dbReference type="NCBI Taxonomy" id="324855"/>
    <lineage>
        <taxon>Bacteria</taxon>
        <taxon>Bacillati</taxon>
        <taxon>Actinomycetota</taxon>
        <taxon>Actinomycetes</taxon>
        <taxon>Kitasatosporales</taxon>
        <taxon>Streptomycetaceae</taxon>
        <taxon>Streptomyces</taxon>
    </lineage>
</organism>
<protein>
    <recommendedName>
        <fullName evidence="2">Effector-associated domain-containing protein</fullName>
    </recommendedName>
</protein>
<feature type="compositionally biased region" description="Polar residues" evidence="1">
    <location>
        <begin position="152"/>
        <end position="164"/>
    </location>
</feature>
<feature type="domain" description="Effector-associated" evidence="2">
    <location>
        <begin position="24"/>
        <end position="95"/>
    </location>
</feature>
<keyword evidence="4" id="KW-1185">Reference proteome</keyword>
<gene>
    <name evidence="3" type="ORF">GCM10022384_30310</name>
</gene>
<reference evidence="4" key="1">
    <citation type="journal article" date="2019" name="Int. J. Syst. Evol. Microbiol.">
        <title>The Global Catalogue of Microorganisms (GCM) 10K type strain sequencing project: providing services to taxonomists for standard genome sequencing and annotation.</title>
        <authorList>
            <consortium name="The Broad Institute Genomics Platform"/>
            <consortium name="The Broad Institute Genome Sequencing Center for Infectious Disease"/>
            <person name="Wu L."/>
            <person name="Ma J."/>
        </authorList>
    </citation>
    <scope>NUCLEOTIDE SEQUENCE [LARGE SCALE GENOMIC DNA]</scope>
    <source>
        <strain evidence="4">JCM 17027</strain>
    </source>
</reference>